<dbReference type="AlphaFoldDB" id="A0A0R2G0W4"/>
<evidence type="ECO:0000313" key="4">
    <source>
        <dbReference type="Proteomes" id="UP000051751"/>
    </source>
</evidence>
<evidence type="ECO:0008006" key="5">
    <source>
        <dbReference type="Google" id="ProtNLM"/>
    </source>
</evidence>
<reference evidence="3 4" key="1">
    <citation type="journal article" date="2015" name="Genome Announc.">
        <title>Expanding the biotechnology potential of lactobacilli through comparative genomics of 213 strains and associated genera.</title>
        <authorList>
            <person name="Sun Z."/>
            <person name="Harris H.M."/>
            <person name="McCann A."/>
            <person name="Guo C."/>
            <person name="Argimon S."/>
            <person name="Zhang W."/>
            <person name="Yang X."/>
            <person name="Jeffery I.B."/>
            <person name="Cooney J.C."/>
            <person name="Kagawa T.F."/>
            <person name="Liu W."/>
            <person name="Song Y."/>
            <person name="Salvetti E."/>
            <person name="Wrobel A."/>
            <person name="Rasinkangas P."/>
            <person name="Parkhill J."/>
            <person name="Rea M.C."/>
            <person name="O'Sullivan O."/>
            <person name="Ritari J."/>
            <person name="Douillard F.P."/>
            <person name="Paul Ross R."/>
            <person name="Yang R."/>
            <person name="Briner A.E."/>
            <person name="Felis G.E."/>
            <person name="de Vos W.M."/>
            <person name="Barrangou R."/>
            <person name="Klaenhammer T.R."/>
            <person name="Caufield P.W."/>
            <person name="Cui Y."/>
            <person name="Zhang H."/>
            <person name="O'Toole P.W."/>
        </authorList>
    </citation>
    <scope>NUCLEOTIDE SEQUENCE [LARGE SCALE GENOMIC DNA]</scope>
    <source>
        <strain evidence="1 4">ATCC BAA-66</strain>
        <strain evidence="2 3">DSM 13344</strain>
    </source>
</reference>
<dbReference type="Pfam" id="PF11184">
    <property type="entry name" value="DUF2969"/>
    <property type="match status" value="1"/>
</dbReference>
<keyword evidence="3" id="KW-1185">Reference proteome</keyword>
<comment type="caution">
    <text evidence="2">The sequence shown here is derived from an EMBL/GenBank/DDBJ whole genome shotgun (WGS) entry which is preliminary data.</text>
</comment>
<dbReference type="EMBL" id="JQAZ01000001">
    <property type="protein sequence ID" value="KRN34152.1"/>
    <property type="molecule type" value="Genomic_DNA"/>
</dbReference>
<dbReference type="Proteomes" id="UP000051645">
    <property type="component" value="Unassembled WGS sequence"/>
</dbReference>
<evidence type="ECO:0000313" key="2">
    <source>
        <dbReference type="EMBL" id="KRN34152.1"/>
    </source>
</evidence>
<sequence length="74" mass="8469">MSKKERNIKLELTDAKRDGIDVAVLQIGKHEIGYVKPEGERFDAYLAGNETPLHAKTQDDAINELIMQYHLHNH</sequence>
<dbReference type="STRING" id="81857.IV38_GL000202"/>
<organism evidence="2 3">
    <name type="scientific">Lactobacillus selangorensis</name>
    <dbReference type="NCBI Taxonomy" id="81857"/>
    <lineage>
        <taxon>Bacteria</taxon>
        <taxon>Bacillati</taxon>
        <taxon>Bacillota</taxon>
        <taxon>Bacilli</taxon>
        <taxon>Lactobacillales</taxon>
        <taxon>Lactobacillaceae</taxon>
        <taxon>Lactobacillus</taxon>
    </lineage>
</organism>
<dbReference type="RefSeq" id="WP_057768744.1">
    <property type="nucleotide sequence ID" value="NZ_JQAT01000001.1"/>
</dbReference>
<proteinExistence type="predicted"/>
<dbReference type="InterPro" id="IPR021351">
    <property type="entry name" value="DUF2969"/>
</dbReference>
<dbReference type="Proteomes" id="UP000051751">
    <property type="component" value="Unassembled WGS sequence"/>
</dbReference>
<dbReference type="OrthoDB" id="2299296at2"/>
<name>A0A0R2G0W4_9LACO</name>
<accession>A0A0R2G0W4</accession>
<dbReference type="EMBL" id="JQAT01000001">
    <property type="protein sequence ID" value="KRN29319.1"/>
    <property type="molecule type" value="Genomic_DNA"/>
</dbReference>
<protein>
    <recommendedName>
        <fullName evidence="5">DUF2969 domain-containing protein</fullName>
    </recommendedName>
</protein>
<gene>
    <name evidence="1" type="ORF">IV38_GL000202</name>
    <name evidence="2" type="ORF">IV40_GL000467</name>
</gene>
<evidence type="ECO:0000313" key="3">
    <source>
        <dbReference type="Proteomes" id="UP000051645"/>
    </source>
</evidence>
<evidence type="ECO:0000313" key="1">
    <source>
        <dbReference type="EMBL" id="KRN29319.1"/>
    </source>
</evidence>
<dbReference type="PATRIC" id="fig|81857.3.peg.208"/>